<dbReference type="Proteomes" id="UP001209878">
    <property type="component" value="Unassembled WGS sequence"/>
</dbReference>
<accession>A0AAD9K6G3</accession>
<gene>
    <name evidence="2" type="ORF">NP493_1354g00062</name>
</gene>
<evidence type="ECO:0000313" key="3">
    <source>
        <dbReference type="Proteomes" id="UP001209878"/>
    </source>
</evidence>
<dbReference type="AlphaFoldDB" id="A0AAD9K6G3"/>
<feature type="compositionally biased region" description="Basic and acidic residues" evidence="1">
    <location>
        <begin position="1"/>
        <end position="20"/>
    </location>
</feature>
<keyword evidence="3" id="KW-1185">Reference proteome</keyword>
<evidence type="ECO:0000256" key="1">
    <source>
        <dbReference type="SAM" id="MobiDB-lite"/>
    </source>
</evidence>
<organism evidence="2 3">
    <name type="scientific">Ridgeia piscesae</name>
    <name type="common">Tubeworm</name>
    <dbReference type="NCBI Taxonomy" id="27915"/>
    <lineage>
        <taxon>Eukaryota</taxon>
        <taxon>Metazoa</taxon>
        <taxon>Spiralia</taxon>
        <taxon>Lophotrochozoa</taxon>
        <taxon>Annelida</taxon>
        <taxon>Polychaeta</taxon>
        <taxon>Sedentaria</taxon>
        <taxon>Canalipalpata</taxon>
        <taxon>Sabellida</taxon>
        <taxon>Siboglinidae</taxon>
        <taxon>Ridgeia</taxon>
    </lineage>
</organism>
<proteinExistence type="predicted"/>
<comment type="caution">
    <text evidence="2">The sequence shown here is derived from an EMBL/GenBank/DDBJ whole genome shotgun (WGS) entry which is preliminary data.</text>
</comment>
<dbReference type="EMBL" id="JAODUO010001357">
    <property type="protein sequence ID" value="KAK2165632.1"/>
    <property type="molecule type" value="Genomic_DNA"/>
</dbReference>
<reference evidence="2" key="1">
    <citation type="journal article" date="2023" name="Mol. Biol. Evol.">
        <title>Third-Generation Sequencing Reveals the Adaptive Role of the Epigenome in Three Deep-Sea Polychaetes.</title>
        <authorList>
            <person name="Perez M."/>
            <person name="Aroh O."/>
            <person name="Sun Y."/>
            <person name="Lan Y."/>
            <person name="Juniper S.K."/>
            <person name="Young C.R."/>
            <person name="Angers B."/>
            <person name="Qian P.Y."/>
        </authorList>
    </citation>
    <scope>NUCLEOTIDE SEQUENCE</scope>
    <source>
        <strain evidence="2">R07B-5</strain>
    </source>
</reference>
<feature type="region of interest" description="Disordered" evidence="1">
    <location>
        <begin position="1"/>
        <end position="29"/>
    </location>
</feature>
<evidence type="ECO:0000313" key="2">
    <source>
        <dbReference type="EMBL" id="KAK2165632.1"/>
    </source>
</evidence>
<sequence>MLSKEMDSALAQWKEKEIQHQTRNGQQVSDWCERKAVELQRAAERNSVKGFYNLLKEVWAPKKKGHIHMKSIEGMETFSDGKIFEASWSELFQKLLSVPGDIDHDNIPLHYKDKPR</sequence>
<protein>
    <submittedName>
        <fullName evidence="2">Uncharacterized protein</fullName>
    </submittedName>
</protein>
<name>A0AAD9K6G3_RIDPI</name>